<dbReference type="Proteomes" id="UP000184334">
    <property type="component" value="Unassembled WGS sequence"/>
</dbReference>
<sequence>MISSVSFMGAIRNNYNNVKKEDVAAELVGSVFSKVFKDMYNSDVFKNNLLPKSNTEKWFREMLIDQYSVTIAKNNMKPLVNEILKAYQKP</sequence>
<proteinExistence type="predicted"/>
<organism evidence="2 3">
    <name type="scientific">Marinitoga hydrogenitolerans (strain DSM 16785 / JCM 12826 / AT1271)</name>
    <dbReference type="NCBI Taxonomy" id="1122195"/>
    <lineage>
        <taxon>Bacteria</taxon>
        <taxon>Thermotogati</taxon>
        <taxon>Thermotogota</taxon>
        <taxon>Thermotogae</taxon>
        <taxon>Petrotogales</taxon>
        <taxon>Petrotogaceae</taxon>
        <taxon>Marinitoga</taxon>
    </lineage>
</organism>
<comment type="caution">
    <text evidence="2">The sequence shown here is derived from an EMBL/GenBank/DDBJ whole genome shotgun (WGS) entry which is preliminary data.</text>
</comment>
<dbReference type="STRING" id="1122195.SAMN02745164_01892"/>
<evidence type="ECO:0000259" key="1">
    <source>
        <dbReference type="Pfam" id="PF10135"/>
    </source>
</evidence>
<dbReference type="Pfam" id="PF10135">
    <property type="entry name" value="Rod-binding"/>
    <property type="match status" value="1"/>
</dbReference>
<reference evidence="2" key="1">
    <citation type="submission" date="2016-11" db="EMBL/GenBank/DDBJ databases">
        <authorList>
            <person name="Varghese N."/>
            <person name="Submissions S."/>
        </authorList>
    </citation>
    <scope>NUCLEOTIDE SEQUENCE [LARGE SCALE GENOMIC DNA]</scope>
    <source>
        <strain evidence="2">DSM 16785</strain>
    </source>
</reference>
<name>A0A1M4ZBF7_MARH1</name>
<dbReference type="RefSeq" id="WP_072865738.1">
    <property type="nucleotide sequence ID" value="NZ_FQUI01000040.1"/>
</dbReference>
<keyword evidence="3" id="KW-1185">Reference proteome</keyword>
<accession>A0A1M4ZBF7</accession>
<evidence type="ECO:0000313" key="2">
    <source>
        <dbReference type="EMBL" id="SHF15380.1"/>
    </source>
</evidence>
<dbReference type="InterPro" id="IPR019301">
    <property type="entry name" value="Flagellar_prot_FlgJ_N"/>
</dbReference>
<dbReference type="EMBL" id="FQUI01000040">
    <property type="protein sequence ID" value="SHF15380.1"/>
    <property type="molecule type" value="Genomic_DNA"/>
</dbReference>
<dbReference type="AlphaFoldDB" id="A0A1M4ZBF7"/>
<gene>
    <name evidence="2" type="ORF">SAMN02745164_01892</name>
</gene>
<feature type="domain" description="Flagellar protein FlgJ N-terminal" evidence="1">
    <location>
        <begin position="37"/>
        <end position="74"/>
    </location>
</feature>
<evidence type="ECO:0000313" key="3">
    <source>
        <dbReference type="Proteomes" id="UP000184334"/>
    </source>
</evidence>
<protein>
    <submittedName>
        <fullName evidence="2">Rod binding protein</fullName>
    </submittedName>
</protein>